<feature type="chain" id="PRO_5041281717" evidence="7">
    <location>
        <begin position="19"/>
        <end position="479"/>
    </location>
</feature>
<accession>A0AA35S0B0</accession>
<feature type="transmembrane region" description="Helical" evidence="6">
    <location>
        <begin position="295"/>
        <end position="322"/>
    </location>
</feature>
<comment type="subcellular location">
    <subcellularLocation>
        <location evidence="1">Membrane</location>
        <topology evidence="1">Multi-pass membrane protein</topology>
    </subcellularLocation>
</comment>
<evidence type="ECO:0000256" key="5">
    <source>
        <dbReference type="ARBA" id="ARBA00023136"/>
    </source>
</evidence>
<dbReference type="InterPro" id="IPR011701">
    <property type="entry name" value="MFS"/>
</dbReference>
<evidence type="ECO:0000256" key="6">
    <source>
        <dbReference type="SAM" id="Phobius"/>
    </source>
</evidence>
<feature type="transmembrane region" description="Helical" evidence="6">
    <location>
        <begin position="355"/>
        <end position="379"/>
    </location>
</feature>
<feature type="transmembrane region" description="Helical" evidence="6">
    <location>
        <begin position="121"/>
        <end position="144"/>
    </location>
</feature>
<sequence length="479" mass="52200">MAASQLLVQLTFLPVTLATPSIGDYFGVDVDDAAWTVIIRLLMLGSTVFLTSRLGEKYGHVRIFFIGICVLTASNLLATTSQSLWQLILWCGMGGFGGALIIANSNAIIAMVYEPNERGRAFAVPVTASRFGTLIGLLLFGLFLEYISWRLVYMSALVVGIVAIWFALPVLKYQSYQWVQSGGERAKVKIDYLAAAVLVAVLGTFILSGSHLHDGAESFTTPQALGYHLPMHILSLALAGLFIVLQMRSMTPFLDFRYFKRKYFSMALFSNTTCHMSMLVIFTLVPIVVEDGLGYSPLVVMLVLLPHQTFGLWLPAIAGYIYDKYNPRWMGPMSLFLIASGVALLGLFANQVPIWGVPILLLPASVGTALFISPYNAVVMNTLPDNRSFASGMLETTRQMGHTVGSTIGATILGLSLPVAAEFMTSAEARPYYQQGFQIAALSVVWIIVAGGIVSVFQRVPAVMRQREPELAPQPGADD</sequence>
<protein>
    <submittedName>
        <fullName evidence="9">Uncharacterized MFS-type transporter YhcA</fullName>
    </submittedName>
</protein>
<feature type="transmembrane region" description="Helical" evidence="6">
    <location>
        <begin position="224"/>
        <end position="245"/>
    </location>
</feature>
<feature type="transmembrane region" description="Helical" evidence="6">
    <location>
        <begin position="192"/>
        <end position="212"/>
    </location>
</feature>
<evidence type="ECO:0000313" key="9">
    <source>
        <dbReference type="EMBL" id="CAI8019727.1"/>
    </source>
</evidence>
<dbReference type="EMBL" id="CASHTH010001774">
    <property type="protein sequence ID" value="CAI8019727.1"/>
    <property type="molecule type" value="Genomic_DNA"/>
</dbReference>
<organism evidence="9 10">
    <name type="scientific">Geodia barretti</name>
    <name type="common">Barrett's horny sponge</name>
    <dbReference type="NCBI Taxonomy" id="519541"/>
    <lineage>
        <taxon>Eukaryota</taxon>
        <taxon>Metazoa</taxon>
        <taxon>Porifera</taxon>
        <taxon>Demospongiae</taxon>
        <taxon>Heteroscleromorpha</taxon>
        <taxon>Tetractinellida</taxon>
        <taxon>Astrophorina</taxon>
        <taxon>Geodiidae</taxon>
        <taxon>Geodia</taxon>
    </lineage>
</organism>
<feature type="transmembrane region" description="Helical" evidence="6">
    <location>
        <begin position="266"/>
        <end position="289"/>
    </location>
</feature>
<comment type="caution">
    <text evidence="9">The sequence shown here is derived from an EMBL/GenBank/DDBJ whole genome shotgun (WGS) entry which is preliminary data.</text>
</comment>
<evidence type="ECO:0000259" key="8">
    <source>
        <dbReference type="PROSITE" id="PS50850"/>
    </source>
</evidence>
<evidence type="ECO:0000256" key="1">
    <source>
        <dbReference type="ARBA" id="ARBA00004141"/>
    </source>
</evidence>
<dbReference type="CDD" id="cd17321">
    <property type="entry name" value="MFS_MMR_MDR_like"/>
    <property type="match status" value="1"/>
</dbReference>
<keyword evidence="5 6" id="KW-0472">Membrane</keyword>
<feature type="transmembrane region" description="Helical" evidence="6">
    <location>
        <begin position="87"/>
        <end position="109"/>
    </location>
</feature>
<dbReference type="Pfam" id="PF07690">
    <property type="entry name" value="MFS_1"/>
    <property type="match status" value="1"/>
</dbReference>
<dbReference type="InterPro" id="IPR020846">
    <property type="entry name" value="MFS_dom"/>
</dbReference>
<dbReference type="Gene3D" id="1.20.1720.10">
    <property type="entry name" value="Multidrug resistance protein D"/>
    <property type="match status" value="1"/>
</dbReference>
<dbReference type="GO" id="GO:0022857">
    <property type="term" value="F:transmembrane transporter activity"/>
    <property type="evidence" value="ECO:0007669"/>
    <property type="project" value="InterPro"/>
</dbReference>
<dbReference type="PROSITE" id="PS50850">
    <property type="entry name" value="MFS"/>
    <property type="match status" value="1"/>
</dbReference>
<reference evidence="9" key="1">
    <citation type="submission" date="2023-03" db="EMBL/GenBank/DDBJ databases">
        <authorList>
            <person name="Steffen K."/>
            <person name="Cardenas P."/>
        </authorList>
    </citation>
    <scope>NUCLEOTIDE SEQUENCE</scope>
</reference>
<evidence type="ECO:0000313" key="10">
    <source>
        <dbReference type="Proteomes" id="UP001174909"/>
    </source>
</evidence>
<feature type="transmembrane region" description="Helical" evidence="6">
    <location>
        <begin position="34"/>
        <end position="51"/>
    </location>
</feature>
<proteinExistence type="predicted"/>
<dbReference type="SUPFAM" id="SSF103473">
    <property type="entry name" value="MFS general substrate transporter"/>
    <property type="match status" value="1"/>
</dbReference>
<keyword evidence="2" id="KW-0813">Transport</keyword>
<name>A0AA35S0B0_GEOBA</name>
<feature type="transmembrane region" description="Helical" evidence="6">
    <location>
        <begin position="329"/>
        <end position="349"/>
    </location>
</feature>
<keyword evidence="10" id="KW-1185">Reference proteome</keyword>
<keyword evidence="7" id="KW-0732">Signal</keyword>
<evidence type="ECO:0000256" key="4">
    <source>
        <dbReference type="ARBA" id="ARBA00022989"/>
    </source>
</evidence>
<keyword evidence="3 6" id="KW-0812">Transmembrane</keyword>
<dbReference type="PANTHER" id="PTHR42718:SF9">
    <property type="entry name" value="MAJOR FACILITATOR SUPERFAMILY MULTIDRUG TRANSPORTER MFSC"/>
    <property type="match status" value="1"/>
</dbReference>
<feature type="transmembrane region" description="Helical" evidence="6">
    <location>
        <begin position="150"/>
        <end position="171"/>
    </location>
</feature>
<dbReference type="InterPro" id="IPR036259">
    <property type="entry name" value="MFS_trans_sf"/>
</dbReference>
<feature type="domain" description="Major facilitator superfamily (MFS) profile" evidence="8">
    <location>
        <begin position="1"/>
        <end position="464"/>
    </location>
</feature>
<evidence type="ECO:0000256" key="7">
    <source>
        <dbReference type="SAM" id="SignalP"/>
    </source>
</evidence>
<feature type="transmembrane region" description="Helical" evidence="6">
    <location>
        <begin position="400"/>
        <end position="419"/>
    </location>
</feature>
<feature type="transmembrane region" description="Helical" evidence="6">
    <location>
        <begin position="439"/>
        <end position="457"/>
    </location>
</feature>
<dbReference type="Gene3D" id="1.20.1250.20">
    <property type="entry name" value="MFS general substrate transporter like domains"/>
    <property type="match status" value="1"/>
</dbReference>
<evidence type="ECO:0000256" key="2">
    <source>
        <dbReference type="ARBA" id="ARBA00022448"/>
    </source>
</evidence>
<feature type="transmembrane region" description="Helical" evidence="6">
    <location>
        <begin position="63"/>
        <end position="81"/>
    </location>
</feature>
<evidence type="ECO:0000256" key="3">
    <source>
        <dbReference type="ARBA" id="ARBA00022692"/>
    </source>
</evidence>
<dbReference type="Proteomes" id="UP001174909">
    <property type="component" value="Unassembled WGS sequence"/>
</dbReference>
<gene>
    <name evidence="9" type="ORF">GBAR_LOCUS11837</name>
</gene>
<keyword evidence="4 6" id="KW-1133">Transmembrane helix</keyword>
<dbReference type="PANTHER" id="PTHR42718">
    <property type="entry name" value="MAJOR FACILITATOR SUPERFAMILY MULTIDRUG TRANSPORTER MFSC"/>
    <property type="match status" value="1"/>
</dbReference>
<feature type="signal peptide" evidence="7">
    <location>
        <begin position="1"/>
        <end position="18"/>
    </location>
</feature>
<dbReference type="AlphaFoldDB" id="A0AA35S0B0"/>
<dbReference type="GO" id="GO:0016020">
    <property type="term" value="C:membrane"/>
    <property type="evidence" value="ECO:0007669"/>
    <property type="project" value="UniProtKB-SubCell"/>
</dbReference>